<comment type="caution">
    <text evidence="1">The sequence shown here is derived from an EMBL/GenBank/DDBJ whole genome shotgun (WGS) entry which is preliminary data.</text>
</comment>
<gene>
    <name evidence="1" type="ORF">WJX72_000217</name>
</gene>
<evidence type="ECO:0000313" key="1">
    <source>
        <dbReference type="EMBL" id="KAK9804194.1"/>
    </source>
</evidence>
<name>A0AAW1P8S9_9CHLO</name>
<accession>A0AAW1P8S9</accession>
<protein>
    <submittedName>
        <fullName evidence="1">Uncharacterized protein</fullName>
    </submittedName>
</protein>
<sequence>MSSVEFRSSAESYLVHVIGLNRLTEELEVKRYENSNISAAAQDGAAKGVTSEVAAGEETRGNRDSHMCRLGPCFASGVACASIL</sequence>
<dbReference type="AlphaFoldDB" id="A0AAW1P8S9"/>
<proteinExistence type="predicted"/>
<dbReference type="EMBL" id="JALJOR010000018">
    <property type="protein sequence ID" value="KAK9804194.1"/>
    <property type="molecule type" value="Genomic_DNA"/>
</dbReference>
<keyword evidence="2" id="KW-1185">Reference proteome</keyword>
<organism evidence="1 2">
    <name type="scientific">[Myrmecia] bisecta</name>
    <dbReference type="NCBI Taxonomy" id="41462"/>
    <lineage>
        <taxon>Eukaryota</taxon>
        <taxon>Viridiplantae</taxon>
        <taxon>Chlorophyta</taxon>
        <taxon>core chlorophytes</taxon>
        <taxon>Trebouxiophyceae</taxon>
        <taxon>Trebouxiales</taxon>
        <taxon>Trebouxiaceae</taxon>
        <taxon>Myrmecia</taxon>
    </lineage>
</organism>
<reference evidence="1 2" key="1">
    <citation type="journal article" date="2024" name="Nat. Commun.">
        <title>Phylogenomics reveals the evolutionary origins of lichenization in chlorophyte algae.</title>
        <authorList>
            <person name="Puginier C."/>
            <person name="Libourel C."/>
            <person name="Otte J."/>
            <person name="Skaloud P."/>
            <person name="Haon M."/>
            <person name="Grisel S."/>
            <person name="Petersen M."/>
            <person name="Berrin J.G."/>
            <person name="Delaux P.M."/>
            <person name="Dal Grande F."/>
            <person name="Keller J."/>
        </authorList>
    </citation>
    <scope>NUCLEOTIDE SEQUENCE [LARGE SCALE GENOMIC DNA]</scope>
    <source>
        <strain evidence="1 2">SAG 2043</strain>
    </source>
</reference>
<evidence type="ECO:0000313" key="2">
    <source>
        <dbReference type="Proteomes" id="UP001489004"/>
    </source>
</evidence>
<dbReference type="Proteomes" id="UP001489004">
    <property type="component" value="Unassembled WGS sequence"/>
</dbReference>